<evidence type="ECO:0000313" key="2">
    <source>
        <dbReference type="EMBL" id="RBW71233.1"/>
    </source>
</evidence>
<dbReference type="Pfam" id="PF05504">
    <property type="entry name" value="Spore_GerAC"/>
    <property type="match status" value="1"/>
</dbReference>
<dbReference type="GO" id="GO:0016020">
    <property type="term" value="C:membrane"/>
    <property type="evidence" value="ECO:0007669"/>
    <property type="project" value="InterPro"/>
</dbReference>
<dbReference type="InterPro" id="IPR046953">
    <property type="entry name" value="Spore_GerAC-like_C"/>
</dbReference>
<dbReference type="InterPro" id="IPR008844">
    <property type="entry name" value="Spore_GerAC-like"/>
</dbReference>
<dbReference type="RefSeq" id="WP_113803937.1">
    <property type="nucleotide sequence ID" value="NZ_QOCW01000001.1"/>
</dbReference>
<name>A0A366Y491_9BACI</name>
<dbReference type="AlphaFoldDB" id="A0A366Y491"/>
<dbReference type="PANTHER" id="PTHR35789">
    <property type="entry name" value="SPORE GERMINATION PROTEIN B3"/>
    <property type="match status" value="1"/>
</dbReference>
<sequence length="253" mass="28686">MIIANGKAKDMLEIEPTKDQIPALKFLALSENVGEKMLRAAQPLTVGDLSEKLSAESSFLMQYLVATEGEETRLTGAAVISGKEKKIVGLLNKEEVTGLNWLLGEGIGGVIEGIDKETGESILYEIADIKSKIKTKVEKDDISFNVTVESEGRLSEDWVLYSDAFKNEFLNKAEKAIENEVNHLIKKGLEKTQKEFHVDVTGFREQLRIQYPKEWEKVKENWDERFSEVPINIKVKINIRQFQTQGRKIDKKE</sequence>
<reference evidence="2 3" key="1">
    <citation type="submission" date="2018-07" db="EMBL/GenBank/DDBJ databases">
        <title>Lottiidibacillus patelloidae gen. nov., sp. nov., isolated from the intestinal tract of a marine limpet and the reclassification of B. taeanensis BH030017T, B. algicola KMM 3737T and B. hwajinpoensis SW-72T as genus Lottiidibacillus.</title>
        <authorList>
            <person name="Liu R."/>
            <person name="Huang Z."/>
        </authorList>
    </citation>
    <scope>NUCLEOTIDE SEQUENCE [LARGE SCALE GENOMIC DNA]</scope>
    <source>
        <strain evidence="2 3">BH030017</strain>
    </source>
</reference>
<comment type="caution">
    <text evidence="2">The sequence shown here is derived from an EMBL/GenBank/DDBJ whole genome shotgun (WGS) entry which is preliminary data.</text>
</comment>
<evidence type="ECO:0000259" key="1">
    <source>
        <dbReference type="Pfam" id="PF05504"/>
    </source>
</evidence>
<proteinExistence type="predicted"/>
<gene>
    <name evidence="2" type="ORF">DS031_00320</name>
</gene>
<feature type="domain" description="Spore germination GerAC-like C-terminal" evidence="1">
    <location>
        <begin position="75"/>
        <end position="242"/>
    </location>
</feature>
<accession>A0A366Y491</accession>
<protein>
    <recommendedName>
        <fullName evidence="1">Spore germination GerAC-like C-terminal domain-containing protein</fullName>
    </recommendedName>
</protein>
<dbReference type="EMBL" id="QOCW01000001">
    <property type="protein sequence ID" value="RBW71233.1"/>
    <property type="molecule type" value="Genomic_DNA"/>
</dbReference>
<dbReference type="Proteomes" id="UP000253314">
    <property type="component" value="Unassembled WGS sequence"/>
</dbReference>
<keyword evidence="3" id="KW-1185">Reference proteome</keyword>
<dbReference type="PANTHER" id="PTHR35789:SF1">
    <property type="entry name" value="SPORE GERMINATION PROTEIN B3"/>
    <property type="match status" value="1"/>
</dbReference>
<organism evidence="2 3">
    <name type="scientific">Bacillus taeanensis</name>
    <dbReference type="NCBI Taxonomy" id="273032"/>
    <lineage>
        <taxon>Bacteria</taxon>
        <taxon>Bacillati</taxon>
        <taxon>Bacillota</taxon>
        <taxon>Bacilli</taxon>
        <taxon>Bacillales</taxon>
        <taxon>Bacillaceae</taxon>
        <taxon>Bacillus</taxon>
    </lineage>
</organism>
<dbReference type="OrthoDB" id="2569624at2"/>
<dbReference type="Gene3D" id="3.30.300.210">
    <property type="entry name" value="Nutrient germinant receptor protein C, domain 3"/>
    <property type="match status" value="1"/>
</dbReference>
<evidence type="ECO:0000313" key="3">
    <source>
        <dbReference type="Proteomes" id="UP000253314"/>
    </source>
</evidence>
<dbReference type="InterPro" id="IPR038501">
    <property type="entry name" value="Spore_GerAC_C_sf"/>
</dbReference>
<dbReference type="NCBIfam" id="TIGR02887">
    <property type="entry name" value="spore_ger_x_C"/>
    <property type="match status" value="1"/>
</dbReference>
<dbReference type="GO" id="GO:0009847">
    <property type="term" value="P:spore germination"/>
    <property type="evidence" value="ECO:0007669"/>
    <property type="project" value="InterPro"/>
</dbReference>